<dbReference type="OrthoDB" id="2793141at2759"/>
<proteinExistence type="predicted"/>
<dbReference type="SUPFAM" id="SSF81383">
    <property type="entry name" value="F-box domain"/>
    <property type="match status" value="1"/>
</dbReference>
<name>A0A8K0US68_9AGAR</name>
<evidence type="ECO:0000313" key="2">
    <source>
        <dbReference type="Proteomes" id="UP000813824"/>
    </source>
</evidence>
<evidence type="ECO:0000313" key="1">
    <source>
        <dbReference type="EMBL" id="KAH8102046.1"/>
    </source>
</evidence>
<organism evidence="1 2">
    <name type="scientific">Cristinia sonorae</name>
    <dbReference type="NCBI Taxonomy" id="1940300"/>
    <lineage>
        <taxon>Eukaryota</taxon>
        <taxon>Fungi</taxon>
        <taxon>Dikarya</taxon>
        <taxon>Basidiomycota</taxon>
        <taxon>Agaricomycotina</taxon>
        <taxon>Agaricomycetes</taxon>
        <taxon>Agaricomycetidae</taxon>
        <taxon>Agaricales</taxon>
        <taxon>Pleurotineae</taxon>
        <taxon>Stephanosporaceae</taxon>
        <taxon>Cristinia</taxon>
    </lineage>
</organism>
<evidence type="ECO:0008006" key="3">
    <source>
        <dbReference type="Google" id="ProtNLM"/>
    </source>
</evidence>
<keyword evidence="2" id="KW-1185">Reference proteome</keyword>
<dbReference type="EMBL" id="JAEVFJ010000010">
    <property type="protein sequence ID" value="KAH8102046.1"/>
    <property type="molecule type" value="Genomic_DNA"/>
</dbReference>
<reference evidence="1" key="1">
    <citation type="journal article" date="2021" name="New Phytol.">
        <title>Evolutionary innovations through gain and loss of genes in the ectomycorrhizal Boletales.</title>
        <authorList>
            <person name="Wu G."/>
            <person name="Miyauchi S."/>
            <person name="Morin E."/>
            <person name="Kuo A."/>
            <person name="Drula E."/>
            <person name="Varga T."/>
            <person name="Kohler A."/>
            <person name="Feng B."/>
            <person name="Cao Y."/>
            <person name="Lipzen A."/>
            <person name="Daum C."/>
            <person name="Hundley H."/>
            <person name="Pangilinan J."/>
            <person name="Johnson J."/>
            <person name="Barry K."/>
            <person name="LaButti K."/>
            <person name="Ng V."/>
            <person name="Ahrendt S."/>
            <person name="Min B."/>
            <person name="Choi I.G."/>
            <person name="Park H."/>
            <person name="Plett J.M."/>
            <person name="Magnuson J."/>
            <person name="Spatafora J.W."/>
            <person name="Nagy L.G."/>
            <person name="Henrissat B."/>
            <person name="Grigoriev I.V."/>
            <person name="Yang Z.L."/>
            <person name="Xu J."/>
            <person name="Martin F.M."/>
        </authorList>
    </citation>
    <scope>NUCLEOTIDE SEQUENCE</scope>
    <source>
        <strain evidence="1">KKN 215</strain>
    </source>
</reference>
<sequence length="444" mass="50782">MLHTPSIVLQSSHNPVYTWFWFDTLDGSGVWCQAELPPLEPLVIPIPPELLQGNAFLLTRIASFLDTPSKDDRNSLLALALTCHHWRKATASLLFRRIRIRKFDQFSSLYMQLSHNSNLRNTIHELRYRFWEDVTSSNCLALLLNHLQPSILQIDNFCGVGIDRHAIQEISTAQRSRSIGPRHLRLRMCTFARFRDLISMIHAFRCLEDLFLDVVSWADGYCEVKTLPRRIMPISLRGLTIGRHCDIGAVVWWCMSSVRLSGVTKLGFLSLSASAKEMVVVCCLLHCVRDVLEELTIGVSTNTSDCLDTSHVEIPLASFRKLQMLRIRVLDAQNMLWIRQLLEKLCMHPGDPNTQPTSPSTAITIAFDVWLFHENQIYSAIWDEIVNILLSLTGNGTATMRRLDKIVFVHHGPMDEFEAEYAIKERFSPLNTVVPLEVHYEDAF</sequence>
<protein>
    <recommendedName>
        <fullName evidence="3">F-box domain-containing protein</fullName>
    </recommendedName>
</protein>
<comment type="caution">
    <text evidence="1">The sequence shown here is derived from an EMBL/GenBank/DDBJ whole genome shotgun (WGS) entry which is preliminary data.</text>
</comment>
<dbReference type="Proteomes" id="UP000813824">
    <property type="component" value="Unassembled WGS sequence"/>
</dbReference>
<dbReference type="InterPro" id="IPR036047">
    <property type="entry name" value="F-box-like_dom_sf"/>
</dbReference>
<accession>A0A8K0US68</accession>
<dbReference type="AlphaFoldDB" id="A0A8K0US68"/>
<gene>
    <name evidence="1" type="ORF">BXZ70DRAFT_49735</name>
</gene>